<sequence>MSTQIRLFDKHDGREVARIERSDLDFLIDVFEEESSTDRDYYLDRDSLDYLAERGAEASLLHALRAALGGREEMEFRWAPA</sequence>
<reference evidence="1" key="1">
    <citation type="submission" date="2022-07" db="EMBL/GenBank/DDBJ databases">
        <title>Tahibacter sp., a new gammaproteobacterium isolated from the silt sample collected at pig farm.</title>
        <authorList>
            <person name="Chen H."/>
        </authorList>
    </citation>
    <scope>NUCLEOTIDE SEQUENCE</scope>
    <source>
        <strain evidence="1">P2K</strain>
    </source>
</reference>
<dbReference type="RefSeq" id="WP_255914314.1">
    <property type="nucleotide sequence ID" value="NZ_JANFQO010000008.1"/>
</dbReference>
<accession>A0ABT1QSI5</accession>
<evidence type="ECO:0000313" key="2">
    <source>
        <dbReference type="Proteomes" id="UP001165498"/>
    </source>
</evidence>
<evidence type="ECO:0008006" key="3">
    <source>
        <dbReference type="Google" id="ProtNLM"/>
    </source>
</evidence>
<protein>
    <recommendedName>
        <fullName evidence="3">Galactosyldiacylglycerol synthase</fullName>
    </recommendedName>
</protein>
<keyword evidence="2" id="KW-1185">Reference proteome</keyword>
<evidence type="ECO:0000313" key="1">
    <source>
        <dbReference type="EMBL" id="MCQ4165216.1"/>
    </source>
</evidence>
<comment type="caution">
    <text evidence="1">The sequence shown here is derived from an EMBL/GenBank/DDBJ whole genome shotgun (WGS) entry which is preliminary data.</text>
</comment>
<organism evidence="1 2">
    <name type="scientific">Tahibacter harae</name>
    <dbReference type="NCBI Taxonomy" id="2963937"/>
    <lineage>
        <taxon>Bacteria</taxon>
        <taxon>Pseudomonadati</taxon>
        <taxon>Pseudomonadota</taxon>
        <taxon>Gammaproteobacteria</taxon>
        <taxon>Lysobacterales</taxon>
        <taxon>Rhodanobacteraceae</taxon>
        <taxon>Tahibacter</taxon>
    </lineage>
</organism>
<dbReference type="EMBL" id="JANFQO010000008">
    <property type="protein sequence ID" value="MCQ4165216.1"/>
    <property type="molecule type" value="Genomic_DNA"/>
</dbReference>
<dbReference type="Proteomes" id="UP001165498">
    <property type="component" value="Unassembled WGS sequence"/>
</dbReference>
<proteinExistence type="predicted"/>
<name>A0ABT1QSI5_9GAMM</name>
<gene>
    <name evidence="1" type="ORF">NM961_10890</name>
</gene>